<dbReference type="AlphaFoldDB" id="A0A132BVD8"/>
<gene>
    <name evidence="4" type="primary">slt_2</name>
    <name evidence="4" type="ORF">TRIHO_26550</name>
</gene>
<dbReference type="EMBL" id="LPUY01000075">
    <property type="protein sequence ID" value="KUP92351.1"/>
    <property type="molecule type" value="Genomic_DNA"/>
</dbReference>
<evidence type="ECO:0000259" key="3">
    <source>
        <dbReference type="Pfam" id="PF01464"/>
    </source>
</evidence>
<feature type="domain" description="Transglycosylase SLT" evidence="3">
    <location>
        <begin position="171"/>
        <end position="259"/>
    </location>
</feature>
<dbReference type="Pfam" id="PF01464">
    <property type="entry name" value="SLT"/>
    <property type="match status" value="1"/>
</dbReference>
<evidence type="ECO:0000256" key="1">
    <source>
        <dbReference type="ARBA" id="ARBA00007734"/>
    </source>
</evidence>
<organism evidence="4 5">
    <name type="scientific">Tritonibacter horizontis</name>
    <dbReference type="NCBI Taxonomy" id="1768241"/>
    <lineage>
        <taxon>Bacteria</taxon>
        <taxon>Pseudomonadati</taxon>
        <taxon>Pseudomonadota</taxon>
        <taxon>Alphaproteobacteria</taxon>
        <taxon>Rhodobacterales</taxon>
        <taxon>Paracoccaceae</taxon>
        <taxon>Tritonibacter</taxon>
    </lineage>
</organism>
<dbReference type="PANTHER" id="PTHR37423:SF2">
    <property type="entry name" value="MEMBRANE-BOUND LYTIC MUREIN TRANSGLYCOSYLASE C"/>
    <property type="match status" value="1"/>
</dbReference>
<dbReference type="GO" id="GO:0016829">
    <property type="term" value="F:lyase activity"/>
    <property type="evidence" value="ECO:0007669"/>
    <property type="project" value="UniProtKB-KW"/>
</dbReference>
<dbReference type="InterPro" id="IPR008258">
    <property type="entry name" value="Transglycosylase_SLT_dom_1"/>
</dbReference>
<dbReference type="PANTHER" id="PTHR37423">
    <property type="entry name" value="SOLUBLE LYTIC MUREIN TRANSGLYCOSYLASE-RELATED"/>
    <property type="match status" value="1"/>
</dbReference>
<evidence type="ECO:0000313" key="4">
    <source>
        <dbReference type="EMBL" id="KUP92351.1"/>
    </source>
</evidence>
<dbReference type="EC" id="4.2.2.-" evidence="4"/>
<dbReference type="SUPFAM" id="SSF53955">
    <property type="entry name" value="Lysozyme-like"/>
    <property type="match status" value="1"/>
</dbReference>
<name>A0A132BVD8_9RHOB</name>
<accession>A0A132BVD8</accession>
<dbReference type="Proteomes" id="UP000068382">
    <property type="component" value="Unassembled WGS sequence"/>
</dbReference>
<keyword evidence="5" id="KW-1185">Reference proteome</keyword>
<dbReference type="CDD" id="cd00254">
    <property type="entry name" value="LT-like"/>
    <property type="match status" value="1"/>
</dbReference>
<evidence type="ECO:0000256" key="2">
    <source>
        <dbReference type="ARBA" id="ARBA00009387"/>
    </source>
</evidence>
<protein>
    <submittedName>
        <fullName evidence="4">Soluble lytic murein transglycosylase</fullName>
        <ecNumber evidence="4">4.2.2.-</ecNumber>
    </submittedName>
</protein>
<comment type="similarity">
    <text evidence="2">Belongs to the virb1 family.</text>
</comment>
<comment type="similarity">
    <text evidence="1">Belongs to the transglycosylase Slt family.</text>
</comment>
<sequence length="302" mass="31964">MAKRSNSGASVWIFAALSLRVQPKSDGRTRKIKMKRVAATVFGLVVASLVAAQDESRPSAVFPDFEAKRVRPPTAGAQKRITVQIDPAAPVPAVSTARPDGSIQPNSTVTRYPWFWEAVGGDLAGASPGRLVEALSVLEGRSEIATPRLQDMQDMIGAHGVSLLTSTIGTEVSPALVLAVMAVESGGRVDAVSRVGAEGLMQLMPATAERFGVSDAFDPVQNIAGAVRFLDWLMQEFSGDPMLVLAGYNAGAGAVREHAGVPPFAETRDYVPKVLAAYRVARNLCATPPIMMSDGCVFQAMK</sequence>
<proteinExistence type="inferred from homology"/>
<dbReference type="InterPro" id="IPR023346">
    <property type="entry name" value="Lysozyme-like_dom_sf"/>
</dbReference>
<dbReference type="Gene3D" id="1.10.530.10">
    <property type="match status" value="1"/>
</dbReference>
<evidence type="ECO:0000313" key="5">
    <source>
        <dbReference type="Proteomes" id="UP000068382"/>
    </source>
</evidence>
<reference evidence="4 5" key="1">
    <citation type="submission" date="2015-12" db="EMBL/GenBank/DDBJ databases">
        <title>Genome sequence of the marine Rhodobacteraceae strain O3.65, Candidatus Tritonibacter horizontis.</title>
        <authorList>
            <person name="Poehlein A."/>
            <person name="Giebel H.A."/>
            <person name="Voget S."/>
            <person name="Brinkhoff T."/>
        </authorList>
    </citation>
    <scope>NUCLEOTIDE SEQUENCE [LARGE SCALE GENOMIC DNA]</scope>
    <source>
        <strain evidence="4 5">O3.65</strain>
    </source>
</reference>
<comment type="caution">
    <text evidence="4">The sequence shown here is derived from an EMBL/GenBank/DDBJ whole genome shotgun (WGS) entry which is preliminary data.</text>
</comment>
<keyword evidence="4" id="KW-0456">Lyase</keyword>
<dbReference type="PATRIC" id="fig|1768241.3.peg.2778"/>